<evidence type="ECO:0000313" key="4">
    <source>
        <dbReference type="Proteomes" id="UP000467841"/>
    </source>
</evidence>
<dbReference type="InterPro" id="IPR001810">
    <property type="entry name" value="F-box_dom"/>
</dbReference>
<keyword evidence="4" id="KW-1185">Reference proteome</keyword>
<dbReference type="Proteomes" id="UP000467841">
    <property type="component" value="Unassembled WGS sequence"/>
</dbReference>
<dbReference type="PANTHER" id="PTHR24414:SF127">
    <property type="entry name" value="F-BOX ASSOCIATED DOMAIN-CONTAINING PROTEIN"/>
    <property type="match status" value="1"/>
</dbReference>
<proteinExistence type="predicted"/>
<evidence type="ECO:0000313" key="2">
    <source>
        <dbReference type="EMBL" id="CAA7013902.1"/>
    </source>
</evidence>
<organism evidence="3 4">
    <name type="scientific">Microthlaspi erraticum</name>
    <dbReference type="NCBI Taxonomy" id="1685480"/>
    <lineage>
        <taxon>Eukaryota</taxon>
        <taxon>Viridiplantae</taxon>
        <taxon>Streptophyta</taxon>
        <taxon>Embryophyta</taxon>
        <taxon>Tracheophyta</taxon>
        <taxon>Spermatophyta</taxon>
        <taxon>Magnoliopsida</taxon>
        <taxon>eudicotyledons</taxon>
        <taxon>Gunneridae</taxon>
        <taxon>Pentapetalae</taxon>
        <taxon>rosids</taxon>
        <taxon>malvids</taxon>
        <taxon>Brassicales</taxon>
        <taxon>Brassicaceae</taxon>
        <taxon>Coluteocarpeae</taxon>
        <taxon>Microthlaspi</taxon>
    </lineage>
</organism>
<dbReference type="InterPro" id="IPR050354">
    <property type="entry name" value="F-box/kelch-repeat_ARATH"/>
</dbReference>
<feature type="domain" description="F-box" evidence="1">
    <location>
        <begin position="22"/>
        <end position="62"/>
    </location>
</feature>
<accession>A0A6D2J011</accession>
<dbReference type="SUPFAM" id="SSF81383">
    <property type="entry name" value="F-box domain"/>
    <property type="match status" value="1"/>
</dbReference>
<dbReference type="InterPro" id="IPR006652">
    <property type="entry name" value="Kelch_1"/>
</dbReference>
<dbReference type="Gene3D" id="2.120.10.80">
    <property type="entry name" value="Kelch-type beta propeller"/>
    <property type="match status" value="1"/>
</dbReference>
<dbReference type="InterPro" id="IPR015915">
    <property type="entry name" value="Kelch-typ_b-propeller"/>
</dbReference>
<sequence>MEEMRKSSESCHATQTPSFWSLPDDLALNILARISRIHHPSLSLVSKSFRSLLSSPELDATRTLIGKPEDCIYLYLKCHYVNPKRHYVNLKPRWFTLSPTPGQKLIPMPMPLFPYEHPEHPAVVSTGSHIYLIGGTVKGTRSRKVYALDCRRHQWRMLPDMRLPRKNPTAGVIDEKIYLCV</sequence>
<evidence type="ECO:0000259" key="1">
    <source>
        <dbReference type="SMART" id="SM00256"/>
    </source>
</evidence>
<dbReference type="OrthoDB" id="1112854at2759"/>
<protein>
    <recommendedName>
        <fullName evidence="1">F-box domain-containing protein</fullName>
    </recommendedName>
</protein>
<reference evidence="3 4" key="1">
    <citation type="submission" date="2020-01" db="EMBL/GenBank/DDBJ databases">
        <authorList>
            <person name="Mishra B."/>
        </authorList>
    </citation>
    <scope>NUCLEOTIDE SEQUENCE [LARGE SCALE GENOMIC DNA]</scope>
</reference>
<evidence type="ECO:0000313" key="3">
    <source>
        <dbReference type="EMBL" id="CAA7036259.1"/>
    </source>
</evidence>
<gene>
    <name evidence="2" type="ORF">MERR_LOCUS1136</name>
    <name evidence="3" type="ORF">MERR_LOCUS23494</name>
</gene>
<dbReference type="InterPro" id="IPR057499">
    <property type="entry name" value="Kelch_FKB95"/>
</dbReference>
<dbReference type="SMART" id="SM00256">
    <property type="entry name" value="FBOX"/>
    <property type="match status" value="1"/>
</dbReference>
<dbReference type="EMBL" id="CACVBM020001163">
    <property type="protein sequence ID" value="CAA7036259.1"/>
    <property type="molecule type" value="Genomic_DNA"/>
</dbReference>
<dbReference type="Pfam" id="PF25210">
    <property type="entry name" value="Kelch_FKB95"/>
    <property type="match status" value="1"/>
</dbReference>
<dbReference type="PANTHER" id="PTHR24414">
    <property type="entry name" value="F-BOX/KELCH-REPEAT PROTEIN SKIP4"/>
    <property type="match status" value="1"/>
</dbReference>
<dbReference type="InterPro" id="IPR036047">
    <property type="entry name" value="F-box-like_dom_sf"/>
</dbReference>
<name>A0A6D2J011_9BRAS</name>
<dbReference type="CDD" id="cd22152">
    <property type="entry name" value="F-box_AtAFR-like"/>
    <property type="match status" value="1"/>
</dbReference>
<dbReference type="EMBL" id="CACVBM020000067">
    <property type="protein sequence ID" value="CAA7013902.1"/>
    <property type="molecule type" value="Genomic_DNA"/>
</dbReference>
<dbReference type="SUPFAM" id="SSF117281">
    <property type="entry name" value="Kelch motif"/>
    <property type="match status" value="1"/>
</dbReference>
<dbReference type="AlphaFoldDB" id="A0A6D2J011"/>
<dbReference type="SMART" id="SM00612">
    <property type="entry name" value="Kelch"/>
    <property type="match status" value="1"/>
</dbReference>
<dbReference type="Pfam" id="PF00646">
    <property type="entry name" value="F-box"/>
    <property type="match status" value="1"/>
</dbReference>